<dbReference type="KEGG" id="dcr:108208068"/>
<keyword evidence="2" id="KW-1185">Reference proteome</keyword>
<dbReference type="Gene3D" id="3.30.40.10">
    <property type="entry name" value="Zinc/RING finger domain, C3HC4 (zinc finger)"/>
    <property type="match status" value="1"/>
</dbReference>
<dbReference type="EMBL" id="CP093343">
    <property type="protein sequence ID" value="WOG84842.1"/>
    <property type="molecule type" value="Genomic_DNA"/>
</dbReference>
<dbReference type="GO" id="GO:0043067">
    <property type="term" value="P:regulation of programmed cell death"/>
    <property type="evidence" value="ECO:0007669"/>
    <property type="project" value="TreeGrafter"/>
</dbReference>
<dbReference type="OMA" id="QFNTCNT"/>
<dbReference type="GO" id="GO:0004842">
    <property type="term" value="F:ubiquitin-protein transferase activity"/>
    <property type="evidence" value="ECO:0007669"/>
    <property type="project" value="TreeGrafter"/>
</dbReference>
<dbReference type="Pfam" id="PF13920">
    <property type="entry name" value="zf-C3HC4_3"/>
    <property type="match status" value="1"/>
</dbReference>
<organism evidence="1 2">
    <name type="scientific">Daucus carota subsp. sativus</name>
    <name type="common">Carrot</name>
    <dbReference type="NCBI Taxonomy" id="79200"/>
    <lineage>
        <taxon>Eukaryota</taxon>
        <taxon>Viridiplantae</taxon>
        <taxon>Streptophyta</taxon>
        <taxon>Embryophyta</taxon>
        <taxon>Tracheophyta</taxon>
        <taxon>Spermatophyta</taxon>
        <taxon>Magnoliopsida</taxon>
        <taxon>eudicotyledons</taxon>
        <taxon>Gunneridae</taxon>
        <taxon>Pentapetalae</taxon>
        <taxon>asterids</taxon>
        <taxon>campanulids</taxon>
        <taxon>Apiales</taxon>
        <taxon>Apiaceae</taxon>
        <taxon>Apioideae</taxon>
        <taxon>Scandiceae</taxon>
        <taxon>Daucinae</taxon>
        <taxon>Daucus</taxon>
        <taxon>Daucus sect. Daucus</taxon>
    </lineage>
</organism>
<evidence type="ECO:0000313" key="2">
    <source>
        <dbReference type="Proteomes" id="UP000077755"/>
    </source>
</evidence>
<reference evidence="1" key="1">
    <citation type="journal article" date="2016" name="Nat. Genet.">
        <title>A high-quality carrot genome assembly provides new insights into carotenoid accumulation and asterid genome evolution.</title>
        <authorList>
            <person name="Iorizzo M."/>
            <person name="Ellison S."/>
            <person name="Senalik D."/>
            <person name="Zeng P."/>
            <person name="Satapoomin P."/>
            <person name="Huang J."/>
            <person name="Bowman M."/>
            <person name="Iovene M."/>
            <person name="Sanseverino W."/>
            <person name="Cavagnaro P."/>
            <person name="Yildiz M."/>
            <person name="Macko-Podgorni A."/>
            <person name="Moranska E."/>
            <person name="Grzebelus E."/>
            <person name="Grzebelus D."/>
            <person name="Ashrafi H."/>
            <person name="Zheng Z."/>
            <person name="Cheng S."/>
            <person name="Spooner D."/>
            <person name="Van Deynze A."/>
            <person name="Simon P."/>
        </authorList>
    </citation>
    <scope>NUCLEOTIDE SEQUENCE</scope>
    <source>
        <tissue evidence="1">Leaf</tissue>
    </source>
</reference>
<dbReference type="InterPro" id="IPR001841">
    <property type="entry name" value="Znf_RING"/>
</dbReference>
<dbReference type="OrthoDB" id="1711136at2759"/>
<sequence>MAVEARHSNLFPQQIITNREYMNTNQVNNYGYNDSNLGGMIYNGTTMAENLLPFNQSIYCEPNNSMKAESGLTYNLPAVTRKRSRDLMNELHRVIMPQKHSNFPDFQSFLPVQMQQQHLEIDQIISQHTKKIRMELEERQKQQTRTFVSAIGEGVMKKLQEKDDHIQKMLRMNLALQERVKNLFVENQLWKDMAQTNEATVMSLRCNLEQVLTQVSGERHFPAAGNVEEAESCGSSGHGEEGEEVFGRRRVGVDAPVDGGNRMCRKCGERESCVLLLPCRHLCLCTVCGTTSQSTCPVCNASMNATVHVNVSD</sequence>
<name>A0A166IHP5_DAUCS</name>
<evidence type="ECO:0000313" key="1">
    <source>
        <dbReference type="EMBL" id="WOG84842.1"/>
    </source>
</evidence>
<protein>
    <submittedName>
        <fullName evidence="1">Uncharacterized protein</fullName>
    </submittedName>
</protein>
<dbReference type="AlphaFoldDB" id="A0A166IHP5"/>
<accession>A0A166IHP5</accession>
<dbReference type="PANTHER" id="PTHR42647:SF55">
    <property type="entry name" value="BOI-RELATED E3 UBIQUITIN-PROTEIN LIGASE 1"/>
    <property type="match status" value="1"/>
</dbReference>
<proteinExistence type="predicted"/>
<reference evidence="1" key="2">
    <citation type="submission" date="2022-03" db="EMBL/GenBank/DDBJ databases">
        <title>Draft title - Genomic analysis of global carrot germplasm unveils the trajectory of domestication and the origin of high carotenoid orange carrot.</title>
        <authorList>
            <person name="Iorizzo M."/>
            <person name="Ellison S."/>
            <person name="Senalik D."/>
            <person name="Macko-Podgorni A."/>
            <person name="Grzebelus D."/>
            <person name="Bostan H."/>
            <person name="Rolling W."/>
            <person name="Curaba J."/>
            <person name="Simon P."/>
        </authorList>
    </citation>
    <scope>NUCLEOTIDE SEQUENCE</scope>
    <source>
        <tissue evidence="1">Leaf</tissue>
    </source>
</reference>
<dbReference type="Proteomes" id="UP000077755">
    <property type="component" value="Chromosome 1"/>
</dbReference>
<dbReference type="PROSITE" id="PS50089">
    <property type="entry name" value="ZF_RING_2"/>
    <property type="match status" value="1"/>
</dbReference>
<dbReference type="PIRSF" id="PIRSF036836">
    <property type="entry name" value="RNase_bind_SBP1"/>
    <property type="match status" value="1"/>
</dbReference>
<dbReference type="Gramene" id="KZN11138">
    <property type="protein sequence ID" value="KZN11138"/>
    <property type="gene ID" value="DCAR_003794"/>
</dbReference>
<dbReference type="InterPro" id="IPR013083">
    <property type="entry name" value="Znf_RING/FYVE/PHD"/>
</dbReference>
<dbReference type="PANTHER" id="PTHR42647">
    <property type="entry name" value="SBP (S-RIBONUCLEASE BINDING PROTEIN) FAMILY PROTEIN"/>
    <property type="match status" value="1"/>
</dbReference>
<gene>
    <name evidence="1" type="ORF">DCAR_0104027</name>
</gene>
<dbReference type="CDD" id="cd16649">
    <property type="entry name" value="mRING-HC-C3HC5_CGRF1-like"/>
    <property type="match status" value="1"/>
</dbReference>